<keyword evidence="4" id="KW-1185">Reference proteome</keyword>
<dbReference type="InterPro" id="IPR041116">
    <property type="entry name" value="SLATT_3"/>
</dbReference>
<feature type="transmembrane region" description="Helical" evidence="1">
    <location>
        <begin position="80"/>
        <end position="101"/>
    </location>
</feature>
<name>A0ABS7PPK0_9SPHN</name>
<evidence type="ECO:0000313" key="3">
    <source>
        <dbReference type="EMBL" id="MBY8823256.1"/>
    </source>
</evidence>
<dbReference type="RefSeq" id="WP_222990373.1">
    <property type="nucleotide sequence ID" value="NZ_JAINVV010000005.1"/>
</dbReference>
<sequence length="337" mass="37442">MQEHNRDMFPAADVCELYASLAPLIANPVIDPVFDENEAEAVAAKRIYHRWGRRAVYMVLAGAIYTVAEALVIPEFEWRTLASVVAILLGGAGVGIQLWLISTRVKQRWLLARFAAERLRSLKFQAYPLAIDAPDTAALEQAVDAFSRARLAELRSELNAGEASIDLFTAELGIKGCVPARAVTPGPLADTAMRAYSALRTDYQRRFASAELIKLRERGRFVESMADMLFLFGAILTVVSLLLKILPSVGPAWSAWIDFIAVAAFIFGLAKTILDEATIDETSRRRYEHYVHSLDTTEAALSGDGVDFAENVRRVERIAMDELDQFSRSAIRISYRI</sequence>
<dbReference type="EMBL" id="JAINVV010000005">
    <property type="protein sequence ID" value="MBY8823256.1"/>
    <property type="molecule type" value="Genomic_DNA"/>
</dbReference>
<accession>A0ABS7PPK0</accession>
<evidence type="ECO:0000259" key="2">
    <source>
        <dbReference type="Pfam" id="PF18184"/>
    </source>
</evidence>
<feature type="domain" description="SMODS and SLOG-associating 2TM effector" evidence="2">
    <location>
        <begin position="32"/>
        <end position="159"/>
    </location>
</feature>
<dbReference type="Pfam" id="PF18184">
    <property type="entry name" value="SLATT_3"/>
    <property type="match status" value="1"/>
</dbReference>
<organism evidence="3 4">
    <name type="scientific">Sphingomonas colocasiae</name>
    <dbReference type="NCBI Taxonomy" id="1848973"/>
    <lineage>
        <taxon>Bacteria</taxon>
        <taxon>Pseudomonadati</taxon>
        <taxon>Pseudomonadota</taxon>
        <taxon>Alphaproteobacteria</taxon>
        <taxon>Sphingomonadales</taxon>
        <taxon>Sphingomonadaceae</taxon>
        <taxon>Sphingomonas</taxon>
    </lineage>
</organism>
<dbReference type="Proteomes" id="UP000706039">
    <property type="component" value="Unassembled WGS sequence"/>
</dbReference>
<comment type="caution">
    <text evidence="3">The sequence shown here is derived from an EMBL/GenBank/DDBJ whole genome shotgun (WGS) entry which is preliminary data.</text>
</comment>
<keyword evidence="1" id="KW-0812">Transmembrane</keyword>
<keyword evidence="1" id="KW-0472">Membrane</keyword>
<reference evidence="3 4" key="1">
    <citation type="submission" date="2021-08" db="EMBL/GenBank/DDBJ databases">
        <authorList>
            <person name="Tuo L."/>
        </authorList>
    </citation>
    <scope>NUCLEOTIDE SEQUENCE [LARGE SCALE GENOMIC DNA]</scope>
    <source>
        <strain evidence="3 4">JCM 31229</strain>
    </source>
</reference>
<feature type="transmembrane region" description="Helical" evidence="1">
    <location>
        <begin position="253"/>
        <end position="274"/>
    </location>
</feature>
<evidence type="ECO:0000313" key="4">
    <source>
        <dbReference type="Proteomes" id="UP000706039"/>
    </source>
</evidence>
<feature type="transmembrane region" description="Helical" evidence="1">
    <location>
        <begin position="228"/>
        <end position="247"/>
    </location>
</feature>
<protein>
    <recommendedName>
        <fullName evidence="2">SMODS and SLOG-associating 2TM effector domain-containing protein</fullName>
    </recommendedName>
</protein>
<gene>
    <name evidence="3" type="ORF">K7G82_13200</name>
</gene>
<keyword evidence="1" id="KW-1133">Transmembrane helix</keyword>
<proteinExistence type="predicted"/>
<evidence type="ECO:0000256" key="1">
    <source>
        <dbReference type="SAM" id="Phobius"/>
    </source>
</evidence>
<feature type="transmembrane region" description="Helical" evidence="1">
    <location>
        <begin position="55"/>
        <end position="74"/>
    </location>
</feature>